<evidence type="ECO:0000256" key="5">
    <source>
        <dbReference type="PROSITE-ProRule" id="PRU00533"/>
    </source>
</evidence>
<dbReference type="GO" id="GO:0061579">
    <property type="term" value="F:N-acyl homoserine lactone synthase activity"/>
    <property type="evidence" value="ECO:0007669"/>
    <property type="project" value="UniProtKB-UniRule"/>
</dbReference>
<evidence type="ECO:0000256" key="1">
    <source>
        <dbReference type="ARBA" id="ARBA00022654"/>
    </source>
</evidence>
<dbReference type="AlphaFoldDB" id="A0A1Y5PX27"/>
<dbReference type="SUPFAM" id="SSF55729">
    <property type="entry name" value="Acyl-CoA N-acyltransferases (Nat)"/>
    <property type="match status" value="1"/>
</dbReference>
<accession>A0A1Y5PX27</accession>
<dbReference type="GO" id="GO:0007165">
    <property type="term" value="P:signal transduction"/>
    <property type="evidence" value="ECO:0007669"/>
    <property type="project" value="TreeGrafter"/>
</dbReference>
<dbReference type="InterPro" id="IPR001690">
    <property type="entry name" value="Autoind_synthase"/>
</dbReference>
<gene>
    <name evidence="7" type="ORF">SPPYR_0664</name>
</gene>
<organism evidence="7">
    <name type="scientific">uncultured Sphingopyxis sp</name>
    <dbReference type="NCBI Taxonomy" id="310581"/>
    <lineage>
        <taxon>Bacteria</taxon>
        <taxon>Pseudomonadati</taxon>
        <taxon>Pseudomonadota</taxon>
        <taxon>Alphaproteobacteria</taxon>
        <taxon>Sphingomonadales</taxon>
        <taxon>Sphingomonadaceae</taxon>
        <taxon>Sphingopyxis</taxon>
        <taxon>environmental samples</taxon>
    </lineage>
</organism>
<dbReference type="PANTHER" id="PTHR39322">
    <property type="entry name" value="ACYL-HOMOSERINE-LACTONE SYNTHASE"/>
    <property type="match status" value="1"/>
</dbReference>
<evidence type="ECO:0000256" key="2">
    <source>
        <dbReference type="ARBA" id="ARBA00022679"/>
    </source>
</evidence>
<dbReference type="Gene3D" id="3.40.630.30">
    <property type="match status" value="1"/>
</dbReference>
<dbReference type="PROSITE" id="PS51187">
    <property type="entry name" value="AUTOINDUCER_SYNTH_2"/>
    <property type="match status" value="1"/>
</dbReference>
<protein>
    <recommendedName>
        <fullName evidence="6">Acyl-homoserine-lactone synthase</fullName>
        <ecNumber evidence="6">2.3.1.184</ecNumber>
    </recommendedName>
    <alternativeName>
        <fullName evidence="6">Autoinducer synthesis protein</fullName>
    </alternativeName>
</protein>
<sequence>MLHLPDADCSASEDDVLRAMFVARKQVFVDLLRWDVPVLDGRFEIDQFDDEHAIYIVVTDRAGRHLASARLLPTTRPHILADLYASLCDGDVPRGPRTYEVTRFCLDRHIDARARRRARDRLVMGLAEFGLAEGITLYTGVAEAGWLEQIRAFGWRAWPLGAPQRIDGRQLGALAIAIDRDTPRLLAEAGIGGSATPAWEPVHAL</sequence>
<evidence type="ECO:0000256" key="6">
    <source>
        <dbReference type="RuleBase" id="RU361135"/>
    </source>
</evidence>
<dbReference type="EC" id="2.3.1.184" evidence="6"/>
<comment type="similarity">
    <text evidence="5 6">Belongs to the autoinducer synthase family.</text>
</comment>
<dbReference type="InterPro" id="IPR016181">
    <property type="entry name" value="Acyl_CoA_acyltransferase"/>
</dbReference>
<dbReference type="RefSeq" id="WP_295323673.1">
    <property type="nucleotide sequence ID" value="NZ_LT598653.1"/>
</dbReference>
<dbReference type="KEGG" id="sphu:SPPYR_0664"/>
<evidence type="ECO:0000256" key="4">
    <source>
        <dbReference type="ARBA" id="ARBA00022929"/>
    </source>
</evidence>
<keyword evidence="1 5" id="KW-0673">Quorum sensing</keyword>
<reference evidence="7" key="1">
    <citation type="submission" date="2016-03" db="EMBL/GenBank/DDBJ databases">
        <authorList>
            <person name="Ploux O."/>
        </authorList>
    </citation>
    <scope>NUCLEOTIDE SEQUENCE</scope>
    <source>
        <strain evidence="7">UC10</strain>
    </source>
</reference>
<dbReference type="PRINTS" id="PR01549">
    <property type="entry name" value="AUTOINDCRSYN"/>
</dbReference>
<keyword evidence="3 6" id="KW-0949">S-adenosyl-L-methionine</keyword>
<keyword evidence="4 5" id="KW-0071">Autoinducer synthesis</keyword>
<dbReference type="PANTHER" id="PTHR39322:SF1">
    <property type="entry name" value="ISOVALERYL-HOMOSERINE LACTONE SYNTHASE"/>
    <property type="match status" value="1"/>
</dbReference>
<dbReference type="Pfam" id="PF00765">
    <property type="entry name" value="Autoind_synth"/>
    <property type="match status" value="1"/>
</dbReference>
<comment type="catalytic activity">
    <reaction evidence="6">
        <text>a fatty acyl-[ACP] + S-adenosyl-L-methionine = an N-acyl-L-homoserine lactone + S-methyl-5'-thioadenosine + holo-[ACP] + H(+)</text>
        <dbReference type="Rhea" id="RHEA:10096"/>
        <dbReference type="Rhea" id="RHEA-COMP:9685"/>
        <dbReference type="Rhea" id="RHEA-COMP:14125"/>
        <dbReference type="ChEBI" id="CHEBI:15378"/>
        <dbReference type="ChEBI" id="CHEBI:17509"/>
        <dbReference type="ChEBI" id="CHEBI:55474"/>
        <dbReference type="ChEBI" id="CHEBI:59789"/>
        <dbReference type="ChEBI" id="CHEBI:64479"/>
        <dbReference type="ChEBI" id="CHEBI:138651"/>
        <dbReference type="EC" id="2.3.1.184"/>
    </reaction>
</comment>
<evidence type="ECO:0000313" key="7">
    <source>
        <dbReference type="EMBL" id="SBV31784.1"/>
    </source>
</evidence>
<evidence type="ECO:0000256" key="3">
    <source>
        <dbReference type="ARBA" id="ARBA00022691"/>
    </source>
</evidence>
<dbReference type="EMBL" id="LT598653">
    <property type="protein sequence ID" value="SBV31784.1"/>
    <property type="molecule type" value="Genomic_DNA"/>
</dbReference>
<keyword evidence="2 6" id="KW-0808">Transferase</keyword>
<proteinExistence type="inferred from homology"/>
<name>A0A1Y5PX27_9SPHN</name>
<dbReference type="GO" id="GO:0009372">
    <property type="term" value="P:quorum sensing"/>
    <property type="evidence" value="ECO:0007669"/>
    <property type="project" value="UniProtKB-UniRule"/>
</dbReference>